<reference evidence="5" key="1">
    <citation type="submission" date="2022-07" db="EMBL/GenBank/DDBJ databases">
        <title>Genome Sequence of Physisporinus lineatus.</title>
        <authorList>
            <person name="Buettner E."/>
        </authorList>
    </citation>
    <scope>NUCLEOTIDE SEQUENCE</scope>
    <source>
        <strain evidence="5">VT162</strain>
    </source>
</reference>
<feature type="compositionally biased region" description="Low complexity" evidence="3">
    <location>
        <begin position="521"/>
        <end position="530"/>
    </location>
</feature>
<keyword evidence="2" id="KW-0131">Cell cycle</keyword>
<evidence type="ECO:0000256" key="2">
    <source>
        <dbReference type="ARBA" id="ARBA00023306"/>
    </source>
</evidence>
<feature type="region of interest" description="Disordered" evidence="3">
    <location>
        <begin position="422"/>
        <end position="463"/>
    </location>
</feature>
<comment type="caution">
    <text evidence="5">The sequence shown here is derived from an EMBL/GenBank/DDBJ whole genome shotgun (WGS) entry which is preliminary data.</text>
</comment>
<dbReference type="Pfam" id="PF00169">
    <property type="entry name" value="PH"/>
    <property type="match status" value="1"/>
</dbReference>
<proteinExistence type="predicted"/>
<feature type="region of interest" description="Disordered" evidence="3">
    <location>
        <begin position="859"/>
        <end position="928"/>
    </location>
</feature>
<organism evidence="5 6">
    <name type="scientific">Meripilus lineatus</name>
    <dbReference type="NCBI Taxonomy" id="2056292"/>
    <lineage>
        <taxon>Eukaryota</taxon>
        <taxon>Fungi</taxon>
        <taxon>Dikarya</taxon>
        <taxon>Basidiomycota</taxon>
        <taxon>Agaricomycotina</taxon>
        <taxon>Agaricomycetes</taxon>
        <taxon>Polyporales</taxon>
        <taxon>Meripilaceae</taxon>
        <taxon>Meripilus</taxon>
    </lineage>
</organism>
<gene>
    <name evidence="5" type="ORF">NLI96_g2063</name>
</gene>
<feature type="compositionally biased region" description="Acidic residues" evidence="3">
    <location>
        <begin position="221"/>
        <end position="248"/>
    </location>
</feature>
<evidence type="ECO:0000313" key="5">
    <source>
        <dbReference type="EMBL" id="KAJ3489524.1"/>
    </source>
</evidence>
<dbReference type="GO" id="GO:0051301">
    <property type="term" value="P:cell division"/>
    <property type="evidence" value="ECO:0007669"/>
    <property type="project" value="UniProtKB-KW"/>
</dbReference>
<protein>
    <recommendedName>
        <fullName evidence="4">PH domain-containing protein</fullName>
    </recommendedName>
</protein>
<feature type="compositionally biased region" description="Polar residues" evidence="3">
    <location>
        <begin position="567"/>
        <end position="576"/>
    </location>
</feature>
<dbReference type="GO" id="GO:0005525">
    <property type="term" value="F:GTP binding"/>
    <property type="evidence" value="ECO:0007669"/>
    <property type="project" value="TreeGrafter"/>
</dbReference>
<feature type="compositionally biased region" description="Polar residues" evidence="3">
    <location>
        <begin position="13"/>
        <end position="30"/>
    </location>
</feature>
<feature type="region of interest" description="Disordered" evidence="3">
    <location>
        <begin position="484"/>
        <end position="702"/>
    </location>
</feature>
<feature type="region of interest" description="Disordered" evidence="3">
    <location>
        <begin position="1371"/>
        <end position="1391"/>
    </location>
</feature>
<feature type="compositionally biased region" description="Pro residues" evidence="3">
    <location>
        <begin position="1093"/>
        <end position="1106"/>
    </location>
</feature>
<feature type="domain" description="PH" evidence="4">
    <location>
        <begin position="1232"/>
        <end position="1352"/>
    </location>
</feature>
<feature type="compositionally biased region" description="Basic and acidic residues" evidence="3">
    <location>
        <begin position="642"/>
        <end position="653"/>
    </location>
</feature>
<keyword evidence="6" id="KW-1185">Reference proteome</keyword>
<dbReference type="SUPFAM" id="SSF50729">
    <property type="entry name" value="PH domain-like"/>
    <property type="match status" value="1"/>
</dbReference>
<keyword evidence="1" id="KW-0132">Cell division</keyword>
<feature type="compositionally biased region" description="Low complexity" evidence="3">
    <location>
        <begin position="541"/>
        <end position="557"/>
    </location>
</feature>
<feature type="region of interest" description="Disordered" evidence="3">
    <location>
        <begin position="1"/>
        <end position="408"/>
    </location>
</feature>
<feature type="compositionally biased region" description="Basic and acidic residues" evidence="3">
    <location>
        <begin position="372"/>
        <end position="383"/>
    </location>
</feature>
<feature type="compositionally biased region" description="Basic and acidic residues" evidence="3">
    <location>
        <begin position="691"/>
        <end position="702"/>
    </location>
</feature>
<dbReference type="PANTHER" id="PTHR36100:SF1">
    <property type="entry name" value="BUD SITE SELECTION PROTEIN 4"/>
    <property type="match status" value="1"/>
</dbReference>
<sequence length="1391" mass="153138">MSSATPLRDRLPANSSDTNPEWSSPTTTPLRISKRDSPRGVQLARRQSSSYNHLRKNNLVSKSPFKSQIPTAAKPLNLTPTRRVSGEKRSRPSSMHDQAENEHPLGFKRRQSRAFQGLIEKEPVTKSPFRHTPSDEPRPSPPLTNVPQRKLRRKTPEYENVDELPPPPPSKTLFSPRNSPSPRPTASPARPSLVSRRLHGPREAGGMYGRRARRKTVTFDETCDVVEYDVDDEMDDNAFDWVTDDDDDEHKLDEPHQQQEPTPDDSYDSSHTGEDSITGLVDSMLQDAEPRTPPQANKSLPDDLETQDGVPYGRTHHSERAAQARQDYADESVNELPLPALQDSVSTPPHSLPGTPINSVSPGSHMPLGRSTHSERIKARKEEEAADIEEDVQMLPPSPSPAKRTGILPIVHPNQDSLVPRFDLGVSWGPPDRHSTPTADADPFSYHSTPSKDEELDPANLSIGHSEVSLSGIDMEIDAKLAQNLDPAATSTPPTSPPSLGILAKLNKRASNNSFVVNLDSPPSTRLPTRAPLPPLPTQTGSPGLRRPLSGSPLSSRVHSPLPHALNKSNSSSNLGTPDGSVTGRSRPPREDVQKRILSMLNADSPHRDVHESVSSISNDIRGARRDSDQGSYNPMGSTSSRRGDKEARETQRKVAPPLSRDNPTYDGVMSLDPEPQSIDPPRPSVPVRSHSTDCIEPEDRPIPPFAGLNITLGNGSGIGEELGLSLGEVPLGDMRSALDRLMEDVAEEALGPGGQNGSTTIDTDIEETTGRFSARAKGKQRATSESDFEDEAGDTIDCAPDVNVPPVVERGLTEPVLHAMFASPEIPAPCSRPVSPLPPTAPHGNAIKAREELIKAKKREARRREEDEDLGLYTPPRRTVNTRSRRRSRSTGDAEDMTSRDPAARRRANLSEGGLLNVGPIEGEEDPLADSIDRELRKLGNPARGKYHIREHSETIYASADVDTVSHLHGAGDVDSGKAWRPVRRPSDMNEYAKQIRELRAQEAPGKAHGKVFVKVLGVQLMPLPLPQQPTAVTCTLNNGIHFVTTPEVRFGDEFEINQEFELIEHSKLEWTLSFKIRRDPHIMAQFKANTAPPPPPPVQAPPPASKGGMRSFFRSSPKKAARASPQPPPPPVHRMQENLARYLLPDGTLARAFVCFKDIAKHCDTKLFETSCRLIGQKAEVGMPPQALQVGEVILQVFRLPPLPGIPQDELPQSLEECHRGLRHTSWHKVTYYEGTLTQTGGDCSSWRRRQMRVVGASLVAYNDVTKRMTATIDLKKAIAVEDDEETRANLLSPGSGGVRRSRYVDEFEGPYGVERSFRLVFPNDQEIIFFADTDEEKAAWLDVLRALVGRIPPNPLWAELAWRRQEDLAKKAGVPPQGSRSASPMPHR</sequence>
<evidence type="ECO:0000256" key="3">
    <source>
        <dbReference type="SAM" id="MobiDB-lite"/>
    </source>
</evidence>
<dbReference type="InterPro" id="IPR052007">
    <property type="entry name" value="Bud4"/>
</dbReference>
<dbReference type="PANTHER" id="PTHR36100">
    <property type="entry name" value="BUD SITE SELECTION PROTEIN 4"/>
    <property type="match status" value="1"/>
</dbReference>
<dbReference type="Proteomes" id="UP001212997">
    <property type="component" value="Unassembled WGS sequence"/>
</dbReference>
<feature type="region of interest" description="Disordered" evidence="3">
    <location>
        <begin position="1088"/>
        <end position="1136"/>
    </location>
</feature>
<feature type="compositionally biased region" description="Polar residues" evidence="3">
    <location>
        <begin position="45"/>
        <end position="70"/>
    </location>
</feature>
<accession>A0AAD5V9D9</accession>
<evidence type="ECO:0000259" key="4">
    <source>
        <dbReference type="PROSITE" id="PS50003"/>
    </source>
</evidence>
<dbReference type="Gene3D" id="2.30.29.30">
    <property type="entry name" value="Pleckstrin-homology domain (PH domain)/Phosphotyrosine-binding domain (PTB)"/>
    <property type="match status" value="1"/>
</dbReference>
<dbReference type="EMBL" id="JANAWD010000043">
    <property type="protein sequence ID" value="KAJ3489524.1"/>
    <property type="molecule type" value="Genomic_DNA"/>
</dbReference>
<dbReference type="InterPro" id="IPR001849">
    <property type="entry name" value="PH_domain"/>
</dbReference>
<evidence type="ECO:0000256" key="1">
    <source>
        <dbReference type="ARBA" id="ARBA00022618"/>
    </source>
</evidence>
<name>A0AAD5V9D9_9APHY</name>
<dbReference type="PROSITE" id="PS50003">
    <property type="entry name" value="PH_DOMAIN"/>
    <property type="match status" value="1"/>
</dbReference>
<evidence type="ECO:0000313" key="6">
    <source>
        <dbReference type="Proteomes" id="UP001212997"/>
    </source>
</evidence>
<dbReference type="InterPro" id="IPR011993">
    <property type="entry name" value="PH-like_dom_sf"/>
</dbReference>
<feature type="compositionally biased region" description="Polar residues" evidence="3">
    <location>
        <begin position="630"/>
        <end position="641"/>
    </location>
</feature>
<feature type="region of interest" description="Disordered" evidence="3">
    <location>
        <begin position="772"/>
        <end position="801"/>
    </location>
</feature>
<dbReference type="SMART" id="SM00233">
    <property type="entry name" value="PH"/>
    <property type="match status" value="1"/>
</dbReference>